<evidence type="ECO:0000313" key="3">
    <source>
        <dbReference type="Proteomes" id="UP000028705"/>
    </source>
</evidence>
<proteinExistence type="predicted"/>
<keyword evidence="1" id="KW-0472">Membrane</keyword>
<keyword evidence="3" id="KW-1185">Reference proteome</keyword>
<feature type="transmembrane region" description="Helical" evidence="1">
    <location>
        <begin position="7"/>
        <end position="27"/>
    </location>
</feature>
<protein>
    <submittedName>
        <fullName evidence="2">Uncharacterized protein</fullName>
    </submittedName>
</protein>
<accession>A0A086A2X8</accession>
<dbReference type="STRING" id="445961.IW15_17930"/>
<organism evidence="2 3">
    <name type="scientific">Chryseobacterium soli</name>
    <dbReference type="NCBI Taxonomy" id="445961"/>
    <lineage>
        <taxon>Bacteria</taxon>
        <taxon>Pseudomonadati</taxon>
        <taxon>Bacteroidota</taxon>
        <taxon>Flavobacteriia</taxon>
        <taxon>Flavobacteriales</taxon>
        <taxon>Weeksellaceae</taxon>
        <taxon>Chryseobacterium group</taxon>
        <taxon>Chryseobacterium</taxon>
    </lineage>
</organism>
<evidence type="ECO:0000256" key="1">
    <source>
        <dbReference type="SAM" id="Phobius"/>
    </source>
</evidence>
<dbReference type="Proteomes" id="UP000028705">
    <property type="component" value="Unassembled WGS sequence"/>
</dbReference>
<gene>
    <name evidence="2" type="ORF">IW15_17930</name>
</gene>
<keyword evidence="1" id="KW-1133">Transmembrane helix</keyword>
<keyword evidence="1" id="KW-0812">Transmembrane</keyword>
<evidence type="ECO:0000313" key="2">
    <source>
        <dbReference type="EMBL" id="KFF11042.1"/>
    </source>
</evidence>
<name>A0A086A2X8_9FLAO</name>
<sequence>MKKIIHFFAIVLFIYGAISWFLVPHFFKKGEEFVLSDARSFVADSKNIYIYGRFYSAVNVYDTFGKFITSFPVKGYKGEEKLYLTQNDELAIAHPSEFSDRLTYYYSKDGKFLGENSFPIQDTISRDNRYYAVPLVCYKLYRKQNNKDVLILKQSYWKTLLTPPFSLLISLLIIFPTVFLEKFVFKDK</sequence>
<dbReference type="AlphaFoldDB" id="A0A086A2X8"/>
<feature type="transmembrane region" description="Helical" evidence="1">
    <location>
        <begin position="165"/>
        <end position="185"/>
    </location>
</feature>
<dbReference type="RefSeq" id="WP_034713888.1">
    <property type="nucleotide sequence ID" value="NZ_JAODPJ010000005.1"/>
</dbReference>
<comment type="caution">
    <text evidence="2">The sequence shown here is derived from an EMBL/GenBank/DDBJ whole genome shotgun (WGS) entry which is preliminary data.</text>
</comment>
<reference evidence="2 3" key="1">
    <citation type="submission" date="2014-07" db="EMBL/GenBank/DDBJ databases">
        <title>Genome of Chryseobacterium soli DSM 19298.</title>
        <authorList>
            <person name="Stropko S.J."/>
            <person name="Pipes S.E."/>
            <person name="Newman J."/>
        </authorList>
    </citation>
    <scope>NUCLEOTIDE SEQUENCE [LARGE SCALE GENOMIC DNA]</scope>
    <source>
        <strain evidence="2 3">DSM 19298</strain>
    </source>
</reference>
<dbReference type="EMBL" id="JPRH01000008">
    <property type="protein sequence ID" value="KFF11042.1"/>
    <property type="molecule type" value="Genomic_DNA"/>
</dbReference>
<dbReference type="OrthoDB" id="9782304at2"/>